<feature type="domain" description="DUF6546" evidence="1">
    <location>
        <begin position="1"/>
        <end position="96"/>
    </location>
</feature>
<dbReference type="EMBL" id="JAUIQD010000004">
    <property type="protein sequence ID" value="KAK3353588.1"/>
    <property type="molecule type" value="Genomic_DNA"/>
</dbReference>
<organism evidence="2 3">
    <name type="scientific">Lasiosphaeria hispida</name>
    <dbReference type="NCBI Taxonomy" id="260671"/>
    <lineage>
        <taxon>Eukaryota</taxon>
        <taxon>Fungi</taxon>
        <taxon>Dikarya</taxon>
        <taxon>Ascomycota</taxon>
        <taxon>Pezizomycotina</taxon>
        <taxon>Sordariomycetes</taxon>
        <taxon>Sordariomycetidae</taxon>
        <taxon>Sordariales</taxon>
        <taxon>Lasiosphaeriaceae</taxon>
        <taxon>Lasiosphaeria</taxon>
    </lineage>
</organism>
<evidence type="ECO:0000259" key="1">
    <source>
        <dbReference type="Pfam" id="PF20183"/>
    </source>
</evidence>
<evidence type="ECO:0000313" key="2">
    <source>
        <dbReference type="EMBL" id="KAK3353588.1"/>
    </source>
</evidence>
<proteinExistence type="predicted"/>
<dbReference type="AlphaFoldDB" id="A0AAJ0MEM2"/>
<reference evidence="2" key="1">
    <citation type="journal article" date="2023" name="Mol. Phylogenet. Evol.">
        <title>Genome-scale phylogeny and comparative genomics of the fungal order Sordariales.</title>
        <authorList>
            <person name="Hensen N."/>
            <person name="Bonometti L."/>
            <person name="Westerberg I."/>
            <person name="Brannstrom I.O."/>
            <person name="Guillou S."/>
            <person name="Cros-Aarteil S."/>
            <person name="Calhoun S."/>
            <person name="Haridas S."/>
            <person name="Kuo A."/>
            <person name="Mondo S."/>
            <person name="Pangilinan J."/>
            <person name="Riley R."/>
            <person name="LaButti K."/>
            <person name="Andreopoulos B."/>
            <person name="Lipzen A."/>
            <person name="Chen C."/>
            <person name="Yan M."/>
            <person name="Daum C."/>
            <person name="Ng V."/>
            <person name="Clum A."/>
            <person name="Steindorff A."/>
            <person name="Ohm R.A."/>
            <person name="Martin F."/>
            <person name="Silar P."/>
            <person name="Natvig D.O."/>
            <person name="Lalanne C."/>
            <person name="Gautier V."/>
            <person name="Ament-Velasquez S.L."/>
            <person name="Kruys A."/>
            <person name="Hutchinson M.I."/>
            <person name="Powell A.J."/>
            <person name="Barry K."/>
            <person name="Miller A.N."/>
            <person name="Grigoriev I.V."/>
            <person name="Debuchy R."/>
            <person name="Gladieux P."/>
            <person name="Hiltunen Thoren M."/>
            <person name="Johannesson H."/>
        </authorList>
    </citation>
    <scope>NUCLEOTIDE SEQUENCE</scope>
    <source>
        <strain evidence="2">CBS 955.72</strain>
    </source>
</reference>
<gene>
    <name evidence="2" type="ORF">B0T25DRAFT_568784</name>
</gene>
<accession>A0AAJ0MEM2</accession>
<keyword evidence="3" id="KW-1185">Reference proteome</keyword>
<name>A0AAJ0MEM2_9PEZI</name>
<dbReference type="Pfam" id="PF20183">
    <property type="entry name" value="DUF6546"/>
    <property type="match status" value="1"/>
</dbReference>
<dbReference type="Proteomes" id="UP001275084">
    <property type="component" value="Unassembled WGS sequence"/>
</dbReference>
<dbReference type="InterPro" id="IPR046676">
    <property type="entry name" value="DUF6546"/>
</dbReference>
<reference evidence="2" key="2">
    <citation type="submission" date="2023-06" db="EMBL/GenBank/DDBJ databases">
        <authorList>
            <consortium name="Lawrence Berkeley National Laboratory"/>
            <person name="Haridas S."/>
            <person name="Hensen N."/>
            <person name="Bonometti L."/>
            <person name="Westerberg I."/>
            <person name="Brannstrom I.O."/>
            <person name="Guillou S."/>
            <person name="Cros-Aarteil S."/>
            <person name="Calhoun S."/>
            <person name="Kuo A."/>
            <person name="Mondo S."/>
            <person name="Pangilinan J."/>
            <person name="Riley R."/>
            <person name="Labutti K."/>
            <person name="Andreopoulos B."/>
            <person name="Lipzen A."/>
            <person name="Chen C."/>
            <person name="Yanf M."/>
            <person name="Daum C."/>
            <person name="Ng V."/>
            <person name="Clum A."/>
            <person name="Steindorff A."/>
            <person name="Ohm R."/>
            <person name="Martin F."/>
            <person name="Silar P."/>
            <person name="Natvig D."/>
            <person name="Lalanne C."/>
            <person name="Gautier V."/>
            <person name="Ament-Velasquez S.L."/>
            <person name="Kruys A."/>
            <person name="Hutchinson M.I."/>
            <person name="Powell A.J."/>
            <person name="Barry K."/>
            <person name="Miller A.N."/>
            <person name="Grigoriev I.V."/>
            <person name="Debuchy R."/>
            <person name="Gladieux P."/>
            <person name="Thoren M.H."/>
            <person name="Johannesson H."/>
        </authorList>
    </citation>
    <scope>NUCLEOTIDE SEQUENCE</scope>
    <source>
        <strain evidence="2">CBS 955.72</strain>
    </source>
</reference>
<evidence type="ECO:0000313" key="3">
    <source>
        <dbReference type="Proteomes" id="UP001275084"/>
    </source>
</evidence>
<sequence length="104" mass="11989">MPKLQVMELWNGRPGFACIFRYYRNQETQGWKPTLTLLSTWDLNPEPRVIEAWEKVAEKHGVPFQLVVDVSTLPPSSVFKCCGSMLHLLELKELILQPTSMCQI</sequence>
<comment type="caution">
    <text evidence="2">The sequence shown here is derived from an EMBL/GenBank/DDBJ whole genome shotgun (WGS) entry which is preliminary data.</text>
</comment>
<protein>
    <recommendedName>
        <fullName evidence="1">DUF6546 domain-containing protein</fullName>
    </recommendedName>
</protein>